<evidence type="ECO:0000256" key="1">
    <source>
        <dbReference type="ARBA" id="ARBA00022679"/>
    </source>
</evidence>
<feature type="binding site" evidence="6">
    <location>
        <position position="166"/>
    </location>
    <ligand>
        <name>ATP</name>
        <dbReference type="ChEBI" id="CHEBI:30616"/>
    </ligand>
</feature>
<dbReference type="GO" id="GO:0005634">
    <property type="term" value="C:nucleus"/>
    <property type="evidence" value="ECO:0007669"/>
    <property type="project" value="TreeGrafter"/>
</dbReference>
<dbReference type="Proteomes" id="UP000038830">
    <property type="component" value="Unassembled WGS sequence"/>
</dbReference>
<dbReference type="PROSITE" id="PS00107">
    <property type="entry name" value="PROTEIN_KINASE_ATP"/>
    <property type="match status" value="1"/>
</dbReference>
<dbReference type="Pfam" id="PF00069">
    <property type="entry name" value="Pkinase"/>
    <property type="match status" value="1"/>
</dbReference>
<accession>A0A1E4S732</accession>
<feature type="compositionally biased region" description="Basic and acidic residues" evidence="8">
    <location>
        <begin position="23"/>
        <end position="37"/>
    </location>
</feature>
<dbReference type="OMA" id="TSAFHIN"/>
<dbReference type="EMBL" id="KV453926">
    <property type="protein sequence ID" value="ODV75331.1"/>
    <property type="molecule type" value="Genomic_DNA"/>
</dbReference>
<evidence type="ECO:0000256" key="4">
    <source>
        <dbReference type="ARBA" id="ARBA00022840"/>
    </source>
</evidence>
<name>A0A0H5C3K3_CYBJN</name>
<dbReference type="InterPro" id="IPR008271">
    <property type="entry name" value="Ser/Thr_kinase_AS"/>
</dbReference>
<evidence type="ECO:0000256" key="6">
    <source>
        <dbReference type="PROSITE-ProRule" id="PRU10141"/>
    </source>
</evidence>
<organism evidence="10 12">
    <name type="scientific">Cyberlindnera jadinii (strain ATCC 18201 / CBS 1600 / BCRC 20928 / JCM 3617 / NBRC 0987 / NRRL Y-1542)</name>
    <name type="common">Torula yeast</name>
    <name type="synonym">Candida utilis</name>
    <dbReference type="NCBI Taxonomy" id="983966"/>
    <lineage>
        <taxon>Eukaryota</taxon>
        <taxon>Fungi</taxon>
        <taxon>Dikarya</taxon>
        <taxon>Ascomycota</taxon>
        <taxon>Saccharomycotina</taxon>
        <taxon>Saccharomycetes</taxon>
        <taxon>Phaffomycetales</taxon>
        <taxon>Phaffomycetaceae</taxon>
        <taxon>Cyberlindnera</taxon>
    </lineage>
</organism>
<evidence type="ECO:0000313" key="10">
    <source>
        <dbReference type="EMBL" id="CEP22478.1"/>
    </source>
</evidence>
<dbReference type="STRING" id="983966.A0A0H5C3K3"/>
<reference evidence="11 13" key="3">
    <citation type="journal article" date="2016" name="Proc. Natl. Acad. Sci. U.S.A.">
        <title>Comparative genomics of biotechnologically important yeasts.</title>
        <authorList>
            <person name="Riley R."/>
            <person name="Haridas S."/>
            <person name="Wolfe K.H."/>
            <person name="Lopes M.R."/>
            <person name="Hittinger C.T."/>
            <person name="Goeker M."/>
            <person name="Salamov A.A."/>
            <person name="Wisecaver J.H."/>
            <person name="Long T.M."/>
            <person name="Calvey C.H."/>
            <person name="Aerts A.L."/>
            <person name="Barry K.W."/>
            <person name="Choi C."/>
            <person name="Clum A."/>
            <person name="Coughlan A.Y."/>
            <person name="Deshpande S."/>
            <person name="Douglass A.P."/>
            <person name="Hanson S.J."/>
            <person name="Klenk H.-P."/>
            <person name="LaButti K.M."/>
            <person name="Lapidus A."/>
            <person name="Lindquist E.A."/>
            <person name="Lipzen A.M."/>
            <person name="Meier-Kolthoff J.P."/>
            <person name="Ohm R.A."/>
            <person name="Otillar R.P."/>
            <person name="Pangilinan J.L."/>
            <person name="Peng Y."/>
            <person name="Rokas A."/>
            <person name="Rosa C.A."/>
            <person name="Scheuner C."/>
            <person name="Sibirny A.A."/>
            <person name="Slot J.C."/>
            <person name="Stielow J.B."/>
            <person name="Sun H."/>
            <person name="Kurtzman C.P."/>
            <person name="Blackwell M."/>
            <person name="Grigoriev I.V."/>
            <person name="Jeffries T.W."/>
        </authorList>
    </citation>
    <scope>NUCLEOTIDE SEQUENCE [LARGE SCALE GENOMIC DNA]</scope>
    <source>
        <strain evidence="13">ATCC 18201 / CBS 1600 / BCRC 20928 / JCM 3617 / NBRC 0987 / NRRL Y-1542</strain>
        <strain evidence="11">NRRL Y-1542</strain>
    </source>
</reference>
<comment type="similarity">
    <text evidence="5">Belongs to the protein kinase superfamily. Ser/Thr protein kinase family. GCN2 subfamily.</text>
</comment>
<dbReference type="GO" id="GO:0005524">
    <property type="term" value="F:ATP binding"/>
    <property type="evidence" value="ECO:0007669"/>
    <property type="project" value="UniProtKB-UniRule"/>
</dbReference>
<dbReference type="InterPro" id="IPR011009">
    <property type="entry name" value="Kinase-like_dom_sf"/>
</dbReference>
<dbReference type="GO" id="GO:0004674">
    <property type="term" value="F:protein serine/threonine kinase activity"/>
    <property type="evidence" value="ECO:0007669"/>
    <property type="project" value="UniProtKB-KW"/>
</dbReference>
<protein>
    <submittedName>
        <fullName evidence="11">Kinase-like protein</fullName>
    </submittedName>
</protein>
<gene>
    <name evidence="10" type="ORF">BN1211_2844</name>
    <name evidence="11" type="ORF">CYBJADRAFT_160762</name>
</gene>
<evidence type="ECO:0000259" key="9">
    <source>
        <dbReference type="PROSITE" id="PS50011"/>
    </source>
</evidence>
<reference evidence="10" key="1">
    <citation type="submission" date="2014-12" db="EMBL/GenBank/DDBJ databases">
        <authorList>
            <person name="Jaenicke S."/>
        </authorList>
    </citation>
    <scope>NUCLEOTIDE SEQUENCE [LARGE SCALE GENOMIC DNA]</scope>
    <source>
        <strain evidence="10">CBS1600</strain>
    </source>
</reference>
<evidence type="ECO:0000256" key="8">
    <source>
        <dbReference type="SAM" id="MobiDB-lite"/>
    </source>
</evidence>
<evidence type="ECO:0000313" key="11">
    <source>
        <dbReference type="EMBL" id="ODV75331.1"/>
    </source>
</evidence>
<evidence type="ECO:0000256" key="7">
    <source>
        <dbReference type="RuleBase" id="RU000304"/>
    </source>
</evidence>
<dbReference type="AlphaFoldDB" id="A0A0H5C3K3"/>
<keyword evidence="2 6" id="KW-0547">Nucleotide-binding</keyword>
<dbReference type="PANTHER" id="PTHR11042">
    <property type="entry name" value="EUKARYOTIC TRANSLATION INITIATION FACTOR 2-ALPHA KINASE EIF2-ALPHA KINASE -RELATED"/>
    <property type="match status" value="1"/>
</dbReference>
<evidence type="ECO:0000256" key="5">
    <source>
        <dbReference type="ARBA" id="ARBA00037982"/>
    </source>
</evidence>
<proteinExistence type="inferred from homology"/>
<dbReference type="GO" id="GO:0005737">
    <property type="term" value="C:cytoplasm"/>
    <property type="evidence" value="ECO:0007669"/>
    <property type="project" value="TreeGrafter"/>
</dbReference>
<evidence type="ECO:0000313" key="12">
    <source>
        <dbReference type="Proteomes" id="UP000038830"/>
    </source>
</evidence>
<dbReference type="SMART" id="SM00220">
    <property type="entry name" value="S_TKc"/>
    <property type="match status" value="1"/>
</dbReference>
<dbReference type="InterPro" id="IPR050339">
    <property type="entry name" value="CC_SR_Kinase"/>
</dbReference>
<evidence type="ECO:0000313" key="13">
    <source>
        <dbReference type="Proteomes" id="UP000094389"/>
    </source>
</evidence>
<keyword evidence="4 6" id="KW-0067">ATP-binding</keyword>
<feature type="region of interest" description="Disordered" evidence="8">
    <location>
        <begin position="1"/>
        <end position="82"/>
    </location>
</feature>
<keyword evidence="1 10" id="KW-0808">Transferase</keyword>
<dbReference type="EMBL" id="CDQK01000003">
    <property type="protein sequence ID" value="CEP22478.1"/>
    <property type="molecule type" value="Genomic_DNA"/>
</dbReference>
<keyword evidence="7" id="KW-0723">Serine/threonine-protein kinase</keyword>
<dbReference type="InterPro" id="IPR017441">
    <property type="entry name" value="Protein_kinase_ATP_BS"/>
</dbReference>
<evidence type="ECO:0000256" key="2">
    <source>
        <dbReference type="ARBA" id="ARBA00022741"/>
    </source>
</evidence>
<accession>A0A0H5C3K3</accession>
<dbReference type="InterPro" id="IPR000719">
    <property type="entry name" value="Prot_kinase_dom"/>
</dbReference>
<dbReference type="Gene3D" id="1.10.510.10">
    <property type="entry name" value="Transferase(Phosphotransferase) domain 1"/>
    <property type="match status" value="1"/>
</dbReference>
<dbReference type="SUPFAM" id="SSF56112">
    <property type="entry name" value="Protein kinase-like (PK-like)"/>
    <property type="match status" value="1"/>
</dbReference>
<sequence length="436" mass="48705">MNSFTQPDYSTPSKRTAVFEPGKVSKEAQLKARESIKRPSLIIPTPESSPVQHASCSLSHQQDQFSTPKTNFSTTASPKSMFSTPITETCQLPISPMASPMRSSPTLLKYLPISASIPQQDVESQIEDSLIDDVFKFDVSRSTIIGRGSYSTVLQCSCQDNLFAIKIPTSVKTSKWIFKEMLNYKIFQNHAIVNHWELESLPVLNVYGITMLDRSQYPRIRYGETVPCIVSERLSYSLTTLAESQPATSTTELHIGSSLWWRLARQILTALQLLNDCHLVHMDIKPANVLFDNNMSSFKLCDLTSAALQEDVISEYHTKLQLGAFYDVTPQYCAPELMESPPHYPSYSSDLFAAGLTLLYAATGEQPYSQVLSSVGVPSVYVTECIKKNKALELVSPTGIKRLQSDTRAFNLIQRMIVSRASLAECMDIVDDFAQY</sequence>
<dbReference type="Proteomes" id="UP000094389">
    <property type="component" value="Unassembled WGS sequence"/>
</dbReference>
<keyword evidence="13" id="KW-1185">Reference proteome</keyword>
<feature type="compositionally biased region" description="Polar residues" evidence="8">
    <location>
        <begin position="1"/>
        <end position="14"/>
    </location>
</feature>
<feature type="compositionally biased region" description="Polar residues" evidence="8">
    <location>
        <begin position="46"/>
        <end position="82"/>
    </location>
</feature>
<keyword evidence="3 11" id="KW-0418">Kinase</keyword>
<dbReference type="PROSITE" id="PS00108">
    <property type="entry name" value="PROTEIN_KINASE_ST"/>
    <property type="match status" value="1"/>
</dbReference>
<dbReference type="PROSITE" id="PS50011">
    <property type="entry name" value="PROTEIN_KINASE_DOM"/>
    <property type="match status" value="1"/>
</dbReference>
<evidence type="ECO:0000256" key="3">
    <source>
        <dbReference type="ARBA" id="ARBA00022777"/>
    </source>
</evidence>
<feature type="domain" description="Protein kinase" evidence="9">
    <location>
        <begin position="139"/>
        <end position="436"/>
    </location>
</feature>
<dbReference type="OrthoDB" id="1668230at2759"/>
<reference evidence="12" key="2">
    <citation type="journal article" date="2015" name="J. Biotechnol.">
        <title>The structure of the Cyberlindnera jadinii genome and its relation to Candida utilis analyzed by the occurrence of single nucleotide polymorphisms.</title>
        <authorList>
            <person name="Rupp O."/>
            <person name="Brinkrolf K."/>
            <person name="Buerth C."/>
            <person name="Kunigo M."/>
            <person name="Schneider J."/>
            <person name="Jaenicke S."/>
            <person name="Goesmann A."/>
            <person name="Puehler A."/>
            <person name="Jaeger K.-E."/>
            <person name="Ernst J.F."/>
        </authorList>
    </citation>
    <scope>NUCLEOTIDE SEQUENCE [LARGE SCALE GENOMIC DNA]</scope>
    <source>
        <strain evidence="12">ATCC 18201 / CBS 1600 / BCRC 20928 / JCM 3617 / NBRC 0987 / NRRL Y-1542</strain>
    </source>
</reference>